<dbReference type="InterPro" id="IPR046469">
    <property type="entry name" value="SAM_HAT_N"/>
</dbReference>
<protein>
    <recommendedName>
        <fullName evidence="7">SAM-dependent chlorinase/fluorinase</fullName>
    </recommendedName>
</protein>
<dbReference type="AlphaFoldDB" id="W8KKQ0"/>
<evidence type="ECO:0008006" key="7">
    <source>
        <dbReference type="Google" id="ProtNLM"/>
    </source>
</evidence>
<dbReference type="Gene3D" id="3.40.50.10790">
    <property type="entry name" value="S-adenosyl-l-methionine hydroxide adenosyltransferase, N-terminal"/>
    <property type="match status" value="1"/>
</dbReference>
<dbReference type="InterPro" id="IPR002747">
    <property type="entry name" value="SAM_OH_AdoTrfase"/>
</dbReference>
<dbReference type="RefSeq" id="WP_025282200.1">
    <property type="nucleotide sequence ID" value="NZ_CP007268.1"/>
</dbReference>
<reference evidence="5 6" key="1">
    <citation type="journal article" date="2014" name="J Genomics">
        <title>Draft Genome Sequence of the Extremely Halophilic Phototrophic Purple Sulfur Bacterium Halorhodospira halochloris.</title>
        <authorList>
            <person name="Singh K.S."/>
            <person name="Kirksey J."/>
            <person name="Hoff W.D."/>
            <person name="Deole R."/>
        </authorList>
    </citation>
    <scope>NUCLEOTIDE SEQUENCE [LARGE SCALE GENOMIC DNA]</scope>
    <source>
        <strain evidence="5 6">A</strain>
    </source>
</reference>
<feature type="domain" description="S-adenosyl-l-methionine hydroxide adenosyltransferase C-terminal" evidence="4">
    <location>
        <begin position="160"/>
        <end position="237"/>
    </location>
</feature>
<name>W8KKQ0_9GAMM</name>
<dbReference type="Pfam" id="PF01887">
    <property type="entry name" value="SAM_HAT_N"/>
    <property type="match status" value="1"/>
</dbReference>
<evidence type="ECO:0000259" key="4">
    <source>
        <dbReference type="Pfam" id="PF20257"/>
    </source>
</evidence>
<comment type="similarity">
    <text evidence="2">Belongs to the SAM hydrolase / SAM-dependent halogenase family.</text>
</comment>
<keyword evidence="1" id="KW-0949">S-adenosyl-L-methionine</keyword>
<evidence type="ECO:0000313" key="5">
    <source>
        <dbReference type="EMBL" id="AHK79718.1"/>
    </source>
</evidence>
<dbReference type="HOGENOM" id="CLU_059734_1_2_6"/>
<dbReference type="InterPro" id="IPR046470">
    <property type="entry name" value="SAM_HAT_C"/>
</dbReference>
<accession>W8KKQ0</accession>
<dbReference type="InterPro" id="IPR023228">
    <property type="entry name" value="SAM_OH_AdoTrfase_N_sf"/>
</dbReference>
<evidence type="ECO:0000259" key="3">
    <source>
        <dbReference type="Pfam" id="PF01887"/>
    </source>
</evidence>
<sequence length="250" mass="26695">MLVTYTDFGITGPYTGQLEAVLKRLAPGVTVVHLQADAPAFKPRAAGCLLRSLVGPFAPETVFVCVVDPGVGMDRDPIWVKAHGRRFVGPDNGLLAGVMRDDPQAEAHRIRWRPARLSNSFHGRDLFAPVAAALAMGEGVDSEAVCPSTLCGADWPREMAEVIYVDVYGNLVTGLSGDSVPLEARLLLGGREIAYRRVFGEAPVGELFWYVNSMGLVEVAVSEGSASRVLEMGIGAPLARADGFEQEVSA</sequence>
<dbReference type="Proteomes" id="UP000019442">
    <property type="component" value="Chromosome"/>
</dbReference>
<dbReference type="EMBL" id="CP007268">
    <property type="protein sequence ID" value="AHK79718.1"/>
    <property type="molecule type" value="Genomic_DNA"/>
</dbReference>
<evidence type="ECO:0000313" key="6">
    <source>
        <dbReference type="Proteomes" id="UP000019442"/>
    </source>
</evidence>
<proteinExistence type="inferred from homology"/>
<evidence type="ECO:0000256" key="1">
    <source>
        <dbReference type="ARBA" id="ARBA00022691"/>
    </source>
</evidence>
<dbReference type="OrthoDB" id="9792195at2"/>
<dbReference type="PANTHER" id="PTHR35092:SF1">
    <property type="entry name" value="CHLORINASE MJ1651"/>
    <property type="match status" value="1"/>
</dbReference>
<gene>
    <name evidence="5" type="ORF">M911_11715</name>
</gene>
<dbReference type="InterPro" id="IPR023227">
    <property type="entry name" value="SAM_OH_AdoTrfase_C_sf"/>
</dbReference>
<dbReference type="KEGG" id="hhc:M911_11715"/>
<feature type="domain" description="S-adenosyl-l-methionine hydroxide adenosyltransferase N-terminal" evidence="3">
    <location>
        <begin position="5"/>
        <end position="140"/>
    </location>
</feature>
<dbReference type="PANTHER" id="PTHR35092">
    <property type="entry name" value="CHLORINASE MJ1651"/>
    <property type="match status" value="1"/>
</dbReference>
<dbReference type="SUPFAM" id="SSF101852">
    <property type="entry name" value="Bacterial fluorinating enzyme, C-terminal domain"/>
    <property type="match status" value="1"/>
</dbReference>
<keyword evidence="6" id="KW-1185">Reference proteome</keyword>
<dbReference type="Gene3D" id="2.40.30.90">
    <property type="entry name" value="Bacterial fluorinating enzyme like"/>
    <property type="match status" value="1"/>
</dbReference>
<organism evidence="5 6">
    <name type="scientific">Ectothiorhodospira haloalkaliphila</name>
    <dbReference type="NCBI Taxonomy" id="421628"/>
    <lineage>
        <taxon>Bacteria</taxon>
        <taxon>Pseudomonadati</taxon>
        <taxon>Pseudomonadota</taxon>
        <taxon>Gammaproteobacteria</taxon>
        <taxon>Chromatiales</taxon>
        <taxon>Ectothiorhodospiraceae</taxon>
        <taxon>Ectothiorhodospira</taxon>
    </lineage>
</organism>
<reference evidence="6" key="2">
    <citation type="submission" date="2014-02" db="EMBL/GenBank/DDBJ databases">
        <title>Draft Genome Sequence of extremely halophilic bacteria Halorhodospira halochloris.</title>
        <authorList>
            <person name="Singh K.S."/>
        </authorList>
    </citation>
    <scope>NUCLEOTIDE SEQUENCE [LARGE SCALE GENOMIC DNA]</scope>
    <source>
        <strain evidence="6">A</strain>
    </source>
</reference>
<evidence type="ECO:0000256" key="2">
    <source>
        <dbReference type="ARBA" id="ARBA00024035"/>
    </source>
</evidence>
<dbReference type="Pfam" id="PF20257">
    <property type="entry name" value="SAM_HAT_C"/>
    <property type="match status" value="1"/>
</dbReference>
<dbReference type="PIRSF" id="PIRSF006779">
    <property type="entry name" value="UCP006779"/>
    <property type="match status" value="1"/>
</dbReference>
<dbReference type="SUPFAM" id="SSF102522">
    <property type="entry name" value="Bacterial fluorinating enzyme, N-terminal domain"/>
    <property type="match status" value="1"/>
</dbReference>